<dbReference type="PANTHER" id="PTHR24559">
    <property type="entry name" value="TRANSPOSON TY3-I GAG-POL POLYPROTEIN"/>
    <property type="match status" value="1"/>
</dbReference>
<feature type="compositionally biased region" description="Low complexity" evidence="1">
    <location>
        <begin position="212"/>
        <end position="225"/>
    </location>
</feature>
<proteinExistence type="predicted"/>
<gene>
    <name evidence="3" type="ORF">FSB_LOCUS51664</name>
</gene>
<feature type="compositionally biased region" description="Basic and acidic residues" evidence="1">
    <location>
        <begin position="201"/>
        <end position="210"/>
    </location>
</feature>
<dbReference type="EMBL" id="OIVN01005728">
    <property type="protein sequence ID" value="SPD23782.1"/>
    <property type="molecule type" value="Genomic_DNA"/>
</dbReference>
<reference evidence="3" key="1">
    <citation type="submission" date="2018-02" db="EMBL/GenBank/DDBJ databases">
        <authorList>
            <person name="Cohen D.B."/>
            <person name="Kent A.D."/>
        </authorList>
    </citation>
    <scope>NUCLEOTIDE SEQUENCE</scope>
</reference>
<evidence type="ECO:0000256" key="1">
    <source>
        <dbReference type="SAM" id="MobiDB-lite"/>
    </source>
</evidence>
<feature type="compositionally biased region" description="Basic and acidic residues" evidence="1">
    <location>
        <begin position="119"/>
        <end position="151"/>
    </location>
</feature>
<feature type="compositionally biased region" description="Basic and acidic residues" evidence="1">
    <location>
        <begin position="1"/>
        <end position="11"/>
    </location>
</feature>
<feature type="compositionally biased region" description="Polar residues" evidence="1">
    <location>
        <begin position="72"/>
        <end position="88"/>
    </location>
</feature>
<organism evidence="3">
    <name type="scientific">Fagus sylvatica</name>
    <name type="common">Beechnut</name>
    <dbReference type="NCBI Taxonomy" id="28930"/>
    <lineage>
        <taxon>Eukaryota</taxon>
        <taxon>Viridiplantae</taxon>
        <taxon>Streptophyta</taxon>
        <taxon>Embryophyta</taxon>
        <taxon>Tracheophyta</taxon>
        <taxon>Spermatophyta</taxon>
        <taxon>Magnoliopsida</taxon>
        <taxon>eudicotyledons</taxon>
        <taxon>Gunneridae</taxon>
        <taxon>Pentapetalae</taxon>
        <taxon>rosids</taxon>
        <taxon>fabids</taxon>
        <taxon>Fagales</taxon>
        <taxon>Fagaceae</taxon>
        <taxon>Fagus</taxon>
    </lineage>
</organism>
<dbReference type="InterPro" id="IPR043502">
    <property type="entry name" value="DNA/RNA_pol_sf"/>
</dbReference>
<dbReference type="InterPro" id="IPR053134">
    <property type="entry name" value="RNA-dir_DNA_polymerase"/>
</dbReference>
<dbReference type="PANTHER" id="PTHR24559:SF444">
    <property type="entry name" value="REVERSE TRANSCRIPTASE DOMAIN-CONTAINING PROTEIN"/>
    <property type="match status" value="1"/>
</dbReference>
<sequence length="572" mass="64315">MVGGVDEDKGVVAKLNGPPSKSVSQPSPPPPISRGVLQREYRGLKPRNSTQHYAPKQLVSGGGCDGERDLTANLQELTRQNQVLNQKLLQRETEKGKEKERGDAESRQERQQEQQQEQQQEHQQEQRQEQEGETKGENTRITVEESSAKWEQEMKTMRVQMGEMKDEFKGRAAKYLDDLVHRTDSPSRKRFNKETLLVDGADDKGSERRPSSRGLSATASSGSTSEPPLLGEIHVITGGMATGGTSRSSRKAYARQIHNVLVTQKTDKKPRLEDLLITFTEEDARKVFHPHDDALVVTLEIAGYSIRRVLIDNGSSTDIIYLMAFQQMKIGKDQLRPIETPLVGFAGFQCLPIWNDHPPNHSRKWDRGDEGRSSNGQRMLLNHCERRVGNEKKTTRIGTSMTKEILDLIVNFLRKNADVFAWSHDDMPGISTEVMPFGLKNAGATYQRLVNKMFHDQIGRNVELYVDDMLVKSKKDEDHLADLKETFQALRRYNMKLNPAKCVFGVSSGKFLGFMVSQRGIEANPDKIKAILEMSPPKIVKKVQNLTGKAAALNRIEGLLILPTVTQPLQDG</sequence>
<dbReference type="AlphaFoldDB" id="A0A2N9IG75"/>
<feature type="domain" description="Reverse transcriptase" evidence="2">
    <location>
        <begin position="405"/>
        <end position="515"/>
    </location>
</feature>
<dbReference type="Pfam" id="PF00078">
    <property type="entry name" value="RVT_1"/>
    <property type="match status" value="1"/>
</dbReference>
<dbReference type="Gene3D" id="3.30.70.270">
    <property type="match status" value="1"/>
</dbReference>
<name>A0A2N9IG75_FAGSY</name>
<dbReference type="InterPro" id="IPR000477">
    <property type="entry name" value="RT_dom"/>
</dbReference>
<feature type="region of interest" description="Disordered" evidence="1">
    <location>
        <begin position="1"/>
        <end position="151"/>
    </location>
</feature>
<protein>
    <recommendedName>
        <fullName evidence="2">Reverse transcriptase domain-containing protein</fullName>
    </recommendedName>
</protein>
<feature type="region of interest" description="Disordered" evidence="1">
    <location>
        <begin position="185"/>
        <end position="230"/>
    </location>
</feature>
<accession>A0A2N9IG75</accession>
<dbReference type="CDD" id="cd01647">
    <property type="entry name" value="RT_LTR"/>
    <property type="match status" value="1"/>
</dbReference>
<feature type="compositionally biased region" description="Basic and acidic residues" evidence="1">
    <location>
        <begin position="89"/>
        <end position="112"/>
    </location>
</feature>
<evidence type="ECO:0000259" key="2">
    <source>
        <dbReference type="Pfam" id="PF00078"/>
    </source>
</evidence>
<dbReference type="InterPro" id="IPR043128">
    <property type="entry name" value="Rev_trsase/Diguanyl_cyclase"/>
</dbReference>
<dbReference type="SUPFAM" id="SSF56672">
    <property type="entry name" value="DNA/RNA polymerases"/>
    <property type="match status" value="1"/>
</dbReference>
<evidence type="ECO:0000313" key="3">
    <source>
        <dbReference type="EMBL" id="SPD23782.1"/>
    </source>
</evidence>